<dbReference type="InterPro" id="IPR043727">
    <property type="entry name" value="Lmo0937-like"/>
</dbReference>
<accession>A0A516GH41</accession>
<dbReference type="RefSeq" id="WP_004634783.1">
    <property type="nucleotide sequence ID" value="NZ_CAJHJL010000004.1"/>
</dbReference>
<dbReference type="AlphaFoldDB" id="A0A516GH41"/>
<protein>
    <submittedName>
        <fullName evidence="1">Lmo0937 family membrane protein</fullName>
    </submittedName>
</protein>
<dbReference type="GeneID" id="42695171"/>
<organism evidence="1 2">
    <name type="scientific">Dolosigranulum pigrum</name>
    <dbReference type="NCBI Taxonomy" id="29394"/>
    <lineage>
        <taxon>Bacteria</taxon>
        <taxon>Bacillati</taxon>
        <taxon>Bacillota</taxon>
        <taxon>Bacilli</taxon>
        <taxon>Lactobacillales</taxon>
        <taxon>Carnobacteriaceae</taxon>
        <taxon>Dolosigranulum</taxon>
    </lineage>
</organism>
<dbReference type="EMBL" id="CP041626">
    <property type="protein sequence ID" value="QDO90854.1"/>
    <property type="molecule type" value="Genomic_DNA"/>
</dbReference>
<proteinExistence type="predicted"/>
<evidence type="ECO:0000313" key="2">
    <source>
        <dbReference type="Proteomes" id="UP000315953"/>
    </source>
</evidence>
<dbReference type="KEGG" id="dpm:FNV33_01840"/>
<gene>
    <name evidence="1" type="ORF">FNV33_01840</name>
</gene>
<sequence>MLKTLALILLVIWIGGLVLNIAAGFIHFVLVLAIISFVVDLVRGRR</sequence>
<dbReference type="Pfam" id="PF18919">
    <property type="entry name" value="DUF5670"/>
    <property type="match status" value="1"/>
</dbReference>
<dbReference type="Proteomes" id="UP000315953">
    <property type="component" value="Chromosome"/>
</dbReference>
<dbReference type="NCBIfam" id="NF033488">
    <property type="entry name" value="lmo0937_fam_TM"/>
    <property type="match status" value="1"/>
</dbReference>
<evidence type="ECO:0000313" key="1">
    <source>
        <dbReference type="EMBL" id="QDO90854.1"/>
    </source>
</evidence>
<name>A0A516GH41_9LACT</name>
<reference evidence="1 2" key="1">
    <citation type="submission" date="2019-07" db="EMBL/GenBank/DDBJ databases">
        <title>Genome assembly of a nasal isolate of Dolosigranulum pigrum from a chronic sinusitis patient.</title>
        <authorList>
            <person name="Baig S."/>
            <person name="Overballe-Petersen S."/>
            <person name="Kaspar U."/>
            <person name="Rendboe A."/>
            <person name="de Man T."/>
            <person name="Liu C."/>
            <person name="Price L.B."/>
            <person name="Stegger M."/>
            <person name="Becker K."/>
            <person name="Skytt Andersen P."/>
        </authorList>
    </citation>
    <scope>NUCLEOTIDE SEQUENCE [LARGE SCALE GENOMIC DNA]</scope>
    <source>
        <strain evidence="1 2">83VPs-KB5</strain>
    </source>
</reference>